<accession>V5TW10</accession>
<dbReference type="HOGENOM" id="CLU_3288258_0_0_6"/>
<sequence>MTIVGCGDGRVTTLLTPVMVYFCPSFSQTGVMVEFIPEKM</sequence>
<gene>
    <name evidence="1" type="ORF">P262_01016</name>
</gene>
<evidence type="ECO:0000313" key="2">
    <source>
        <dbReference type="Proteomes" id="UP000018545"/>
    </source>
</evidence>
<reference evidence="1 2" key="1">
    <citation type="journal article" date="2014" name="Genome Announc.">
        <title>Complete Genome Sequence of Cronobacter sakazakii Strain CMCC 45402.</title>
        <authorList>
            <person name="Zhao Z."/>
            <person name="Wang L."/>
            <person name="Wang B."/>
            <person name="Liang H."/>
            <person name="Ye Q."/>
            <person name="Zeng M."/>
        </authorList>
    </citation>
    <scope>NUCLEOTIDE SEQUENCE [LARGE SCALE GENOMIC DNA]</scope>
    <source>
        <strain evidence="2">45402</strain>
    </source>
</reference>
<protein>
    <submittedName>
        <fullName evidence="1">Uncharacterized protein</fullName>
    </submittedName>
</protein>
<dbReference type="Proteomes" id="UP000018545">
    <property type="component" value="Chromosome"/>
</dbReference>
<dbReference type="PATRIC" id="fig|1401659.3.peg.717"/>
<evidence type="ECO:0000313" key="1">
    <source>
        <dbReference type="EMBL" id="AHB69082.1"/>
    </source>
</evidence>
<dbReference type="AlphaFoldDB" id="V5TW10"/>
<dbReference type="KEGG" id="csi:P262_01016"/>
<proteinExistence type="predicted"/>
<name>V5TW10_9ENTR</name>
<dbReference type="EMBL" id="CP006731">
    <property type="protein sequence ID" value="AHB69082.1"/>
    <property type="molecule type" value="Genomic_DNA"/>
</dbReference>
<organism evidence="1 2">
    <name type="scientific">Cronobacter malonaticus</name>
    <dbReference type="NCBI Taxonomy" id="413503"/>
    <lineage>
        <taxon>Bacteria</taxon>
        <taxon>Pseudomonadati</taxon>
        <taxon>Pseudomonadota</taxon>
        <taxon>Gammaproteobacteria</taxon>
        <taxon>Enterobacterales</taxon>
        <taxon>Enterobacteriaceae</taxon>
        <taxon>Cronobacter</taxon>
    </lineage>
</organism>